<dbReference type="Gene3D" id="3.30.1520.10">
    <property type="entry name" value="Phox-like domain"/>
    <property type="match status" value="1"/>
</dbReference>
<keyword evidence="4" id="KW-0808">Transferase</keyword>
<gene>
    <name evidence="4" type="ORF">KUF71_001622</name>
</gene>
<dbReference type="InterPro" id="IPR007330">
    <property type="entry name" value="MIT_dom"/>
</dbReference>
<feature type="compositionally biased region" description="Low complexity" evidence="1">
    <location>
        <begin position="159"/>
        <end position="176"/>
    </location>
</feature>
<dbReference type="SMART" id="SM00220">
    <property type="entry name" value="S_TKc"/>
    <property type="match status" value="1"/>
</dbReference>
<comment type="caution">
    <text evidence="4">The sequence shown here is derived from an EMBL/GenBank/DDBJ whole genome shotgun (WGS) entry which is preliminary data.</text>
</comment>
<dbReference type="Pfam" id="PF04212">
    <property type="entry name" value="MIT"/>
    <property type="match status" value="1"/>
</dbReference>
<dbReference type="GO" id="GO:0005524">
    <property type="term" value="F:ATP binding"/>
    <property type="evidence" value="ECO:0007669"/>
    <property type="project" value="InterPro"/>
</dbReference>
<proteinExistence type="predicted"/>
<dbReference type="Proteomes" id="UP001219518">
    <property type="component" value="Unassembled WGS sequence"/>
</dbReference>
<dbReference type="GO" id="GO:0004672">
    <property type="term" value="F:protein kinase activity"/>
    <property type="evidence" value="ECO:0007669"/>
    <property type="project" value="InterPro"/>
</dbReference>
<dbReference type="AlphaFoldDB" id="A0AAE1HKN5"/>
<evidence type="ECO:0000313" key="4">
    <source>
        <dbReference type="EMBL" id="KAK3922963.1"/>
    </source>
</evidence>
<reference evidence="4" key="1">
    <citation type="submission" date="2021-07" db="EMBL/GenBank/DDBJ databases">
        <authorList>
            <person name="Catto M.A."/>
            <person name="Jacobson A."/>
            <person name="Kennedy G."/>
            <person name="Labadie P."/>
            <person name="Hunt B.G."/>
            <person name="Srinivasan R."/>
        </authorList>
    </citation>
    <scope>NUCLEOTIDE SEQUENCE</scope>
    <source>
        <strain evidence="4">PL_HMW_Pooled</strain>
        <tissue evidence="4">Head</tissue>
    </source>
</reference>
<dbReference type="CDD" id="cd06881">
    <property type="entry name" value="PX_SNX15_like"/>
    <property type="match status" value="1"/>
</dbReference>
<dbReference type="Gene3D" id="1.20.58.80">
    <property type="entry name" value="Phosphotransferase system, lactose/cellobiose-type IIA subunit"/>
    <property type="match status" value="1"/>
</dbReference>
<keyword evidence="4" id="KW-0418">Kinase</keyword>
<evidence type="ECO:0000256" key="1">
    <source>
        <dbReference type="SAM" id="MobiDB-lite"/>
    </source>
</evidence>
<accession>A0AAE1HKN5</accession>
<dbReference type="PANTHER" id="PTHR15508:SF8">
    <property type="entry name" value="LD24550P"/>
    <property type="match status" value="1"/>
</dbReference>
<dbReference type="SMART" id="SM00312">
    <property type="entry name" value="PX"/>
    <property type="match status" value="1"/>
</dbReference>
<organism evidence="4 5">
    <name type="scientific">Frankliniella fusca</name>
    <dbReference type="NCBI Taxonomy" id="407009"/>
    <lineage>
        <taxon>Eukaryota</taxon>
        <taxon>Metazoa</taxon>
        <taxon>Ecdysozoa</taxon>
        <taxon>Arthropoda</taxon>
        <taxon>Hexapoda</taxon>
        <taxon>Insecta</taxon>
        <taxon>Pterygota</taxon>
        <taxon>Neoptera</taxon>
        <taxon>Paraneoptera</taxon>
        <taxon>Thysanoptera</taxon>
        <taxon>Terebrantia</taxon>
        <taxon>Thripoidea</taxon>
        <taxon>Thripidae</taxon>
        <taxon>Frankliniella</taxon>
    </lineage>
</organism>
<dbReference type="InterPro" id="IPR001683">
    <property type="entry name" value="PX_dom"/>
</dbReference>
<dbReference type="SUPFAM" id="SSF116846">
    <property type="entry name" value="MIT domain"/>
    <property type="match status" value="1"/>
</dbReference>
<dbReference type="EMBL" id="JAHWGI010001134">
    <property type="protein sequence ID" value="KAK3922963.1"/>
    <property type="molecule type" value="Genomic_DNA"/>
</dbReference>
<dbReference type="CDD" id="cd02677">
    <property type="entry name" value="MIT_SNX15"/>
    <property type="match status" value="1"/>
</dbReference>
<dbReference type="InterPro" id="IPR000719">
    <property type="entry name" value="Prot_kinase_dom"/>
</dbReference>
<dbReference type="Gene3D" id="1.10.510.10">
    <property type="entry name" value="Transferase(Phosphotransferase) domain 1"/>
    <property type="match status" value="1"/>
</dbReference>
<evidence type="ECO:0000259" key="2">
    <source>
        <dbReference type="PROSITE" id="PS50011"/>
    </source>
</evidence>
<name>A0AAE1HKN5_9NEOP</name>
<dbReference type="InterPro" id="IPR036871">
    <property type="entry name" value="PX_dom_sf"/>
</dbReference>
<dbReference type="SUPFAM" id="SSF64268">
    <property type="entry name" value="PX domain"/>
    <property type="match status" value="1"/>
</dbReference>
<dbReference type="PROSITE" id="PS50011">
    <property type="entry name" value="PROTEIN_KINASE_DOM"/>
    <property type="match status" value="1"/>
</dbReference>
<dbReference type="PANTHER" id="PTHR15508">
    <property type="entry name" value="RIBOSOMAL PROTEIN S6 KINASE"/>
    <property type="match status" value="1"/>
</dbReference>
<feature type="domain" description="Protein kinase" evidence="2">
    <location>
        <begin position="624"/>
        <end position="884"/>
    </location>
</feature>
<protein>
    <submittedName>
        <fullName evidence="4">Ribosomal protein S6 kinase delta-1</fullName>
    </submittedName>
</protein>
<dbReference type="InterPro" id="IPR036181">
    <property type="entry name" value="MIT_dom_sf"/>
</dbReference>
<dbReference type="GO" id="GO:0035091">
    <property type="term" value="F:phosphatidylinositol binding"/>
    <property type="evidence" value="ECO:0007669"/>
    <property type="project" value="InterPro"/>
</dbReference>
<feature type="domain" description="PX" evidence="3">
    <location>
        <begin position="1"/>
        <end position="125"/>
    </location>
</feature>
<dbReference type="Pfam" id="PF00069">
    <property type="entry name" value="Pkinase"/>
    <property type="match status" value="1"/>
</dbReference>
<dbReference type="SMART" id="SM00745">
    <property type="entry name" value="MIT"/>
    <property type="match status" value="1"/>
</dbReference>
<reference evidence="4" key="2">
    <citation type="journal article" date="2023" name="BMC Genomics">
        <title>Pest status, molecular evolution, and epigenetic factors derived from the genome assembly of Frankliniella fusca, a thysanopteran phytovirus vector.</title>
        <authorList>
            <person name="Catto M.A."/>
            <person name="Labadie P.E."/>
            <person name="Jacobson A.L."/>
            <person name="Kennedy G.G."/>
            <person name="Srinivasan R."/>
            <person name="Hunt B.G."/>
        </authorList>
    </citation>
    <scope>NUCLEOTIDE SEQUENCE</scope>
    <source>
        <strain evidence="4">PL_HMW_Pooled</strain>
    </source>
</reference>
<dbReference type="InterPro" id="IPR051866">
    <property type="entry name" value="Intracell_Sig-Traffick_Protein"/>
</dbReference>
<feature type="region of interest" description="Disordered" evidence="1">
    <location>
        <begin position="159"/>
        <end position="187"/>
    </location>
</feature>
<keyword evidence="5" id="KW-1185">Reference proteome</keyword>
<dbReference type="SUPFAM" id="SSF56112">
    <property type="entry name" value="Protein kinase-like (PK-like)"/>
    <property type="match status" value="1"/>
</dbReference>
<dbReference type="InterPro" id="IPR011009">
    <property type="entry name" value="Kinase-like_dom_sf"/>
</dbReference>
<evidence type="ECO:0000259" key="3">
    <source>
        <dbReference type="PROSITE" id="PS50195"/>
    </source>
</evidence>
<evidence type="ECO:0000313" key="5">
    <source>
        <dbReference type="Proteomes" id="UP001219518"/>
    </source>
</evidence>
<sequence length="899" mass="100772">MTDQWVRYFTVTDPRRHSKGFTVYKVTSTVYPRNCPEAKTEVVVWKRYKEFQRLYKDLKIRHEKLYLKDQFPSFSEPRLFGRFESDVIEERRSTAQDLLDFTAKHPPLFTSQFCVKFFEKSHKVSLTEEEQTNNQQSCSSPAQTAQMPTDVFDRISQDSSLSSLTDTDSTTSISKSPCQENTSRLDSRGVEGAQPFITVPHDDGKVGMCNKGKDDTLDIANASTNSSSNVAVAPESNSQLPDSFLCLEKKISTESQAHSSSLNVNEILREISTDTVQEVPGPNSIAGQDCLTSLEVDYITQAGYHISQAVENETNSNFEVAFACYKAAISCLLSGVLEDSSDERKSFVQRKASQYLIRAEQIYHDHLDGDHNTTISIREVIDVPQNKENSSVRNGKTLEAPISDLKFFKVLGIVSTVILALNTRDDTPCIVKVLHKSSCPMDRRKKSIVPCNVPFMCRLYNFIENESAVYLFVEQARGGRLWDHISPYFELYYSPRGSKSKFSKFISDCEPDTVNPNSCINNEVCMKLSNQEEKLKPYEIKKTHQKKSLSRNFGNVEPGEPTHGIVPDISVENVSVCQTETSKSCFPEVPSPELNTEEIVKNSQLLLESVKRTLCKGEAVTKVLHSAEFLSVGAFQKGKAETKTEVCVSPKQTESKQGSRERIALNVRDHGRSISKDRKVPSSRHSRSRLRFSCDDMFEGRARALSKSLDREALQRANPTEDQGICPGLPNDTVRLWAAQLLLALDALHRWGVVIGDLRPDNLLLSSGMNLLITYQCQWVCVDHTIHPESIEQLYAAPEISSFQVKTAAADWWSYGAILFELLSGETLYSCHPGGLHSYSTLHIPNSVSEEGASLLQQLLRFEAQSRLGVGPHGVAKLKAHSFFRGIEWNKVLLMSASA</sequence>
<dbReference type="PROSITE" id="PS50195">
    <property type="entry name" value="PX"/>
    <property type="match status" value="1"/>
</dbReference>
<dbReference type="Pfam" id="PF00787">
    <property type="entry name" value="PX"/>
    <property type="match status" value="1"/>
</dbReference>